<evidence type="ECO:0000256" key="8">
    <source>
        <dbReference type="ARBA" id="ARBA00022918"/>
    </source>
</evidence>
<dbReference type="GO" id="GO:0005739">
    <property type="term" value="C:mitochondrion"/>
    <property type="evidence" value="ECO:0007669"/>
    <property type="project" value="UniProtKB-SubCell"/>
</dbReference>
<dbReference type="SUPFAM" id="SSF53098">
    <property type="entry name" value="Ribonuclease H-like"/>
    <property type="match status" value="1"/>
</dbReference>
<dbReference type="Pfam" id="PF17917">
    <property type="entry name" value="RT_RNaseH"/>
    <property type="match status" value="1"/>
</dbReference>
<keyword evidence="8" id="KW-0695">RNA-directed DNA polymerase</keyword>
<dbReference type="PANTHER" id="PTHR37984:SF5">
    <property type="entry name" value="PROTEIN NYNRIN-LIKE"/>
    <property type="match status" value="1"/>
</dbReference>
<keyword evidence="5" id="KW-0255">Endonuclease</keyword>
<keyword evidence="6" id="KW-0378">Hydrolase</keyword>
<name>A0A4P7N0L4_PYROR</name>
<evidence type="ECO:0000313" key="12">
    <source>
        <dbReference type="EMBL" id="QBZ54971.1"/>
    </source>
</evidence>
<dbReference type="AlphaFoldDB" id="A0A4P7N0L4"/>
<reference evidence="12 13" key="1">
    <citation type="journal article" date="2019" name="Mol. Biol. Evol.">
        <title>Blast fungal genomes show frequent chromosomal changes, gene gains and losses, and effector gene turnover.</title>
        <authorList>
            <person name="Gomez Luciano L.B."/>
            <person name="Jason Tsai I."/>
            <person name="Chuma I."/>
            <person name="Tosa Y."/>
            <person name="Chen Y.H."/>
            <person name="Li J.Y."/>
            <person name="Li M.Y."/>
            <person name="Jade Lu M.Y."/>
            <person name="Nakayashiki H."/>
            <person name="Li W.H."/>
        </authorList>
    </citation>
    <scope>NUCLEOTIDE SEQUENCE [LARGE SCALE GENOMIC DNA]</scope>
    <source>
        <strain evidence="12">MZ5-1-6</strain>
    </source>
</reference>
<dbReference type="InterPro" id="IPR043502">
    <property type="entry name" value="DNA/RNA_pol_sf"/>
</dbReference>
<evidence type="ECO:0000256" key="6">
    <source>
        <dbReference type="ARBA" id="ARBA00022801"/>
    </source>
</evidence>
<keyword evidence="2" id="KW-0808">Transferase</keyword>
<dbReference type="Gene3D" id="3.30.70.270">
    <property type="match status" value="1"/>
</dbReference>
<dbReference type="InterPro" id="IPR043128">
    <property type="entry name" value="Rev_trsase/Diguanyl_cyclase"/>
</dbReference>
<protein>
    <recommendedName>
        <fullName evidence="11">Integrase catalytic domain-containing protein</fullName>
    </recommendedName>
</protein>
<dbReference type="GO" id="GO:0015074">
    <property type="term" value="P:DNA integration"/>
    <property type="evidence" value="ECO:0007669"/>
    <property type="project" value="InterPro"/>
</dbReference>
<proteinExistence type="predicted"/>
<evidence type="ECO:0000256" key="4">
    <source>
        <dbReference type="ARBA" id="ARBA00022722"/>
    </source>
</evidence>
<dbReference type="Pfam" id="PF00665">
    <property type="entry name" value="rve"/>
    <property type="match status" value="1"/>
</dbReference>
<comment type="subcellular location">
    <subcellularLocation>
        <location evidence="1">Mitochondrion</location>
    </subcellularLocation>
</comment>
<dbReference type="GO" id="GO:0003723">
    <property type="term" value="F:RNA binding"/>
    <property type="evidence" value="ECO:0007669"/>
    <property type="project" value="UniProtKB-KW"/>
</dbReference>
<dbReference type="Pfam" id="PF17921">
    <property type="entry name" value="Integrase_H2C2"/>
    <property type="match status" value="1"/>
</dbReference>
<dbReference type="InterPro" id="IPR000477">
    <property type="entry name" value="RT_dom"/>
</dbReference>
<dbReference type="GO" id="GO:0016787">
    <property type="term" value="F:hydrolase activity"/>
    <property type="evidence" value="ECO:0007669"/>
    <property type="project" value="UniProtKB-KW"/>
</dbReference>
<keyword evidence="4" id="KW-0540">Nuclease</keyword>
<dbReference type="Pfam" id="PF00078">
    <property type="entry name" value="RVT_1"/>
    <property type="match status" value="1"/>
</dbReference>
<dbReference type="GO" id="GO:0003964">
    <property type="term" value="F:RNA-directed DNA polymerase activity"/>
    <property type="evidence" value="ECO:0007669"/>
    <property type="project" value="UniProtKB-KW"/>
</dbReference>
<evidence type="ECO:0000256" key="9">
    <source>
        <dbReference type="ARBA" id="ARBA00023128"/>
    </source>
</evidence>
<evidence type="ECO:0000256" key="1">
    <source>
        <dbReference type="ARBA" id="ARBA00004173"/>
    </source>
</evidence>
<organism evidence="12 13">
    <name type="scientific">Pyricularia oryzae</name>
    <name type="common">Rice blast fungus</name>
    <name type="synonym">Magnaporthe oryzae</name>
    <dbReference type="NCBI Taxonomy" id="318829"/>
    <lineage>
        <taxon>Eukaryota</taxon>
        <taxon>Fungi</taxon>
        <taxon>Dikarya</taxon>
        <taxon>Ascomycota</taxon>
        <taxon>Pezizomycotina</taxon>
        <taxon>Sordariomycetes</taxon>
        <taxon>Sordariomycetidae</taxon>
        <taxon>Magnaporthales</taxon>
        <taxon>Pyriculariaceae</taxon>
        <taxon>Pyricularia</taxon>
    </lineage>
</organism>
<dbReference type="InterPro" id="IPR036397">
    <property type="entry name" value="RNaseH_sf"/>
</dbReference>
<feature type="domain" description="Integrase catalytic" evidence="11">
    <location>
        <begin position="812"/>
        <end position="931"/>
    </location>
</feature>
<evidence type="ECO:0000256" key="2">
    <source>
        <dbReference type="ARBA" id="ARBA00022679"/>
    </source>
</evidence>
<keyword evidence="7" id="KW-0694">RNA-binding</keyword>
<accession>A0A4P7N0L4</accession>
<dbReference type="InterPro" id="IPR041588">
    <property type="entry name" value="Integrase_H2C2"/>
</dbReference>
<dbReference type="SUPFAM" id="SSF56672">
    <property type="entry name" value="DNA/RNA polymerases"/>
    <property type="match status" value="1"/>
</dbReference>
<evidence type="ECO:0000256" key="5">
    <source>
        <dbReference type="ARBA" id="ARBA00022759"/>
    </source>
</evidence>
<dbReference type="Gene3D" id="1.10.340.70">
    <property type="match status" value="1"/>
</dbReference>
<dbReference type="GO" id="GO:0004519">
    <property type="term" value="F:endonuclease activity"/>
    <property type="evidence" value="ECO:0007669"/>
    <property type="project" value="UniProtKB-KW"/>
</dbReference>
<gene>
    <name evidence="12" type="ORF">PoMZ_10686</name>
</gene>
<dbReference type="InterPro" id="IPR001584">
    <property type="entry name" value="Integrase_cat-core"/>
</dbReference>
<dbReference type="InterPro" id="IPR050951">
    <property type="entry name" value="Retrovirus_Pol_polyprotein"/>
</dbReference>
<dbReference type="EMBL" id="CP034204">
    <property type="protein sequence ID" value="QBZ54971.1"/>
    <property type="molecule type" value="Genomic_DNA"/>
</dbReference>
<dbReference type="PANTHER" id="PTHR37984">
    <property type="entry name" value="PROTEIN CBG26694"/>
    <property type="match status" value="1"/>
</dbReference>
<evidence type="ECO:0000259" key="11">
    <source>
        <dbReference type="PROSITE" id="PS50994"/>
    </source>
</evidence>
<dbReference type="Proteomes" id="UP000294847">
    <property type="component" value="Chromosome 1"/>
</dbReference>
<evidence type="ECO:0000256" key="7">
    <source>
        <dbReference type="ARBA" id="ARBA00022884"/>
    </source>
</evidence>
<feature type="region of interest" description="Disordered" evidence="10">
    <location>
        <begin position="1"/>
        <end position="42"/>
    </location>
</feature>
<dbReference type="InterPro" id="IPR041373">
    <property type="entry name" value="RT_RNaseH"/>
</dbReference>
<feature type="compositionally biased region" description="Basic and acidic residues" evidence="10">
    <location>
        <begin position="1"/>
        <end position="15"/>
    </location>
</feature>
<evidence type="ECO:0000256" key="10">
    <source>
        <dbReference type="SAM" id="MobiDB-lite"/>
    </source>
</evidence>
<evidence type="ECO:0000313" key="13">
    <source>
        <dbReference type="Proteomes" id="UP000294847"/>
    </source>
</evidence>
<dbReference type="Gene3D" id="3.10.10.10">
    <property type="entry name" value="HIV Type 1 Reverse Transcriptase, subunit A, domain 1"/>
    <property type="match status" value="1"/>
</dbReference>
<sequence>MISLDEHPVDQDQSHGIKTTGTPGRASDMRVEDNPLEPDTVEVDWDPTATTEEQRQRTQRVMDHYGVRDYVTALKKIPNARGDPRKIKRRPQQRSLTTETQNIVNKWFDTVDMKIGDAANTPEKQALVKRFYYTWRDCFVHSLQEIKITDLIQHDIFLKPGNVPLRLKQYRYSKEQTEWFYKVAANMEKVGIIVRSNSPWASPTLLPPKHVMPGCAPEFRMVHDYRVLNFWTVRQQYPTHSVMTDVEAMAQGNHKVYCKLDTSNSYWGVPINPEHIHLTAWNGPNGQFAYTTCPQGTRCSMNTYARFGDLTFGWLPAYVVGGVELEEHKSVLGTDKETGCTLAFYVDDHTTSGESFDALFRFIHEKYMPRVAFGPIPLSAKKTVFFSKLVETTGFYIKEGRIYPAEKFRNKFSLFAERWRKTPPTSWEDVQAALFITPFLRIFIPGRAALIDKIKTAFFDRVPKVTKTGKKSVSCEWIRKTEPTWGQEHLDALVLICDSITNNAVRAIDFSRPLHLATDACPTGLGAILFQMPEGHEIYNVKHFDEIQINMFMSFSLHDEQRRYSMPKLETFAILKAFDSIRWVTIATPYTIQVYTDHYSIKQSLADKMVVHEKLFSWIKRINKYDLEVHHRPNTDKIIQIADGLSRLQPPFNEPLPEDRETLSWNSAIWGSPAGTLKYLMSGTVENDKTSWFREMTDFMNRGEAALQGLTKNRARNIRRRSLRFLIRDGLLYRREIDGAVARCLMDEEVGQILKWAYMECGHYSAGTTLHLLKGKFWWPTRNEDVQKFCQECPDCQRVGPRQFRLEHGKTTILKPLQLVGMDFAGPIRPLATNGMSMVLVAVDYFTQFVMMKVMEYPISAADVGDIWLFNWSPFFGWPAATITDNGSHFASVEFKNFLAKRGTMMRFGPVTHPQTTGLPENTHRAVPAIINKINNRYIRRLNTSPSMVMMGMSPLRTPVELEEMRERGVQDEFELAPDGAEQNRADAVQESREILADRLAGQHDAWDDPRRYPRIPVGTLVLERRDK</sequence>
<keyword evidence="9" id="KW-0496">Mitochondrion</keyword>
<dbReference type="Gene3D" id="3.30.420.10">
    <property type="entry name" value="Ribonuclease H-like superfamily/Ribonuclease H"/>
    <property type="match status" value="1"/>
</dbReference>
<dbReference type="PROSITE" id="PS50994">
    <property type="entry name" value="INTEGRASE"/>
    <property type="match status" value="1"/>
</dbReference>
<dbReference type="InterPro" id="IPR012337">
    <property type="entry name" value="RNaseH-like_sf"/>
</dbReference>
<dbReference type="GO" id="GO:0005634">
    <property type="term" value="C:nucleus"/>
    <property type="evidence" value="ECO:0007669"/>
    <property type="project" value="UniProtKB-ARBA"/>
</dbReference>
<evidence type="ECO:0000256" key="3">
    <source>
        <dbReference type="ARBA" id="ARBA00022695"/>
    </source>
</evidence>
<keyword evidence="3" id="KW-0548">Nucleotidyltransferase</keyword>